<dbReference type="AlphaFoldDB" id="A0A914VB53"/>
<keyword evidence="2" id="KW-1185">Reference proteome</keyword>
<dbReference type="Proteomes" id="UP000887566">
    <property type="component" value="Unplaced"/>
</dbReference>
<dbReference type="WBParaSite" id="PSAMB.scaffold1730size28319.g14616.t1">
    <property type="protein sequence ID" value="PSAMB.scaffold1730size28319.g14616.t1"/>
    <property type="gene ID" value="PSAMB.scaffold1730size28319.g14616"/>
</dbReference>
<evidence type="ECO:0000256" key="1">
    <source>
        <dbReference type="SAM" id="SignalP"/>
    </source>
</evidence>
<proteinExistence type="predicted"/>
<evidence type="ECO:0000313" key="3">
    <source>
        <dbReference type="WBParaSite" id="PSAMB.scaffold1730size28319.g14616.t1"/>
    </source>
</evidence>
<sequence>MVDPHSMARSLLLRIMVTVICFEALSSKTQAFRMDAIGPIEPVERSLPFFIRMPITNERFTTFYGKRLTPESIEGFAPSFKRATFDNWMASGAGSPSNRRLLLRFGKRSSPIYNRADRLLRFGKRSVDYFI</sequence>
<organism evidence="2 3">
    <name type="scientific">Plectus sambesii</name>
    <dbReference type="NCBI Taxonomy" id="2011161"/>
    <lineage>
        <taxon>Eukaryota</taxon>
        <taxon>Metazoa</taxon>
        <taxon>Ecdysozoa</taxon>
        <taxon>Nematoda</taxon>
        <taxon>Chromadorea</taxon>
        <taxon>Plectida</taxon>
        <taxon>Plectina</taxon>
        <taxon>Plectoidea</taxon>
        <taxon>Plectidae</taxon>
        <taxon>Plectus</taxon>
    </lineage>
</organism>
<name>A0A914VB53_9BILA</name>
<reference evidence="3" key="1">
    <citation type="submission" date="2022-11" db="UniProtKB">
        <authorList>
            <consortium name="WormBaseParasite"/>
        </authorList>
    </citation>
    <scope>IDENTIFICATION</scope>
</reference>
<evidence type="ECO:0000313" key="2">
    <source>
        <dbReference type="Proteomes" id="UP000887566"/>
    </source>
</evidence>
<accession>A0A914VB53</accession>
<feature type="chain" id="PRO_5037978204" evidence="1">
    <location>
        <begin position="32"/>
        <end position="131"/>
    </location>
</feature>
<feature type="signal peptide" evidence="1">
    <location>
        <begin position="1"/>
        <end position="31"/>
    </location>
</feature>
<keyword evidence="1" id="KW-0732">Signal</keyword>
<protein>
    <submittedName>
        <fullName evidence="3">Uncharacterized protein</fullName>
    </submittedName>
</protein>